<dbReference type="InterPro" id="IPR017441">
    <property type="entry name" value="Protein_kinase_ATP_BS"/>
</dbReference>
<dbReference type="EC" id="2.7.11.1" evidence="5"/>
<dbReference type="InterPro" id="IPR000719">
    <property type="entry name" value="Prot_kinase_dom"/>
</dbReference>
<evidence type="ECO:0000256" key="3">
    <source>
        <dbReference type="PROSITE-ProRule" id="PRU10141"/>
    </source>
</evidence>
<evidence type="ECO:0000259" key="4">
    <source>
        <dbReference type="PROSITE" id="PS50011"/>
    </source>
</evidence>
<dbReference type="Gene3D" id="3.30.200.20">
    <property type="entry name" value="Phosphorylase Kinase, domain 1"/>
    <property type="match status" value="1"/>
</dbReference>
<gene>
    <name evidence="5" type="primary">pkn1_3</name>
    <name evidence="5" type="ORF">Pla100_14050</name>
</gene>
<dbReference type="InterPro" id="IPR008271">
    <property type="entry name" value="Ser/Thr_kinase_AS"/>
</dbReference>
<keyword evidence="2 3" id="KW-0067">ATP-binding</keyword>
<evidence type="ECO:0000256" key="2">
    <source>
        <dbReference type="ARBA" id="ARBA00022840"/>
    </source>
</evidence>
<dbReference type="SUPFAM" id="SSF56112">
    <property type="entry name" value="Protein kinase-like (PK-like)"/>
    <property type="match status" value="1"/>
</dbReference>
<feature type="binding site" evidence="3">
    <location>
        <position position="192"/>
    </location>
    <ligand>
        <name>ATP</name>
        <dbReference type="ChEBI" id="CHEBI:30616"/>
    </ligand>
</feature>
<keyword evidence="6" id="KW-1185">Reference proteome</keyword>
<proteinExistence type="predicted"/>
<dbReference type="CDD" id="cd14014">
    <property type="entry name" value="STKc_PknB_like"/>
    <property type="match status" value="1"/>
</dbReference>
<dbReference type="Proteomes" id="UP000316213">
    <property type="component" value="Unassembled WGS sequence"/>
</dbReference>
<dbReference type="InterPro" id="IPR011009">
    <property type="entry name" value="Kinase-like_dom_sf"/>
</dbReference>
<dbReference type="PROSITE" id="PS50011">
    <property type="entry name" value="PROTEIN_KINASE_DOM"/>
    <property type="match status" value="1"/>
</dbReference>
<dbReference type="SUPFAM" id="SSF48452">
    <property type="entry name" value="TPR-like"/>
    <property type="match status" value="2"/>
</dbReference>
<dbReference type="GO" id="GO:0005524">
    <property type="term" value="F:ATP binding"/>
    <property type="evidence" value="ECO:0007669"/>
    <property type="project" value="UniProtKB-UniRule"/>
</dbReference>
<feature type="domain" description="Protein kinase" evidence="4">
    <location>
        <begin position="163"/>
        <end position="449"/>
    </location>
</feature>
<evidence type="ECO:0000313" key="5">
    <source>
        <dbReference type="EMBL" id="TWU01670.1"/>
    </source>
</evidence>
<dbReference type="PANTHER" id="PTHR47691:SF3">
    <property type="entry name" value="HTH-TYPE TRANSCRIPTIONAL REGULATOR RV0890C-RELATED"/>
    <property type="match status" value="1"/>
</dbReference>
<comment type="caution">
    <text evidence="5">The sequence shown here is derived from an EMBL/GenBank/DDBJ whole genome shotgun (WGS) entry which is preliminary data.</text>
</comment>
<evidence type="ECO:0000313" key="6">
    <source>
        <dbReference type="Proteomes" id="UP000316213"/>
    </source>
</evidence>
<dbReference type="OrthoDB" id="6111975at2"/>
<organism evidence="5 6">
    <name type="scientific">Neorhodopirellula pilleata</name>
    <dbReference type="NCBI Taxonomy" id="2714738"/>
    <lineage>
        <taxon>Bacteria</taxon>
        <taxon>Pseudomonadati</taxon>
        <taxon>Planctomycetota</taxon>
        <taxon>Planctomycetia</taxon>
        <taxon>Pirellulales</taxon>
        <taxon>Pirellulaceae</taxon>
        <taxon>Neorhodopirellula</taxon>
    </lineage>
</organism>
<dbReference type="SUPFAM" id="SSF52540">
    <property type="entry name" value="P-loop containing nucleoside triphosphate hydrolases"/>
    <property type="match status" value="1"/>
</dbReference>
<name>A0A5C6APP0_9BACT</name>
<accession>A0A5C6APP0</accession>
<keyword evidence="5" id="KW-0418">Kinase</keyword>
<keyword evidence="1 3" id="KW-0547">Nucleotide-binding</keyword>
<dbReference type="Gene3D" id="3.40.50.300">
    <property type="entry name" value="P-loop containing nucleotide triphosphate hydrolases"/>
    <property type="match status" value="1"/>
</dbReference>
<keyword evidence="5" id="KW-0808">Transferase</keyword>
<dbReference type="EMBL" id="SJPM01000002">
    <property type="protein sequence ID" value="TWU01670.1"/>
    <property type="molecule type" value="Genomic_DNA"/>
</dbReference>
<dbReference type="PROSITE" id="PS00108">
    <property type="entry name" value="PROTEIN_KINASE_ST"/>
    <property type="match status" value="1"/>
</dbReference>
<dbReference type="PROSITE" id="PS00107">
    <property type="entry name" value="PROTEIN_KINASE_ATP"/>
    <property type="match status" value="1"/>
</dbReference>
<dbReference type="Gene3D" id="1.25.40.10">
    <property type="entry name" value="Tetratricopeptide repeat domain"/>
    <property type="match status" value="2"/>
</dbReference>
<dbReference type="Pfam" id="PF13181">
    <property type="entry name" value="TPR_8"/>
    <property type="match status" value="1"/>
</dbReference>
<dbReference type="InterPro" id="IPR027417">
    <property type="entry name" value="P-loop_NTPase"/>
</dbReference>
<reference evidence="5 6" key="1">
    <citation type="submission" date="2019-02" db="EMBL/GenBank/DDBJ databases">
        <title>Deep-cultivation of Planctomycetes and their phenomic and genomic characterization uncovers novel biology.</title>
        <authorList>
            <person name="Wiegand S."/>
            <person name="Jogler M."/>
            <person name="Boedeker C."/>
            <person name="Pinto D."/>
            <person name="Vollmers J."/>
            <person name="Rivas-Marin E."/>
            <person name="Kohn T."/>
            <person name="Peeters S.H."/>
            <person name="Heuer A."/>
            <person name="Rast P."/>
            <person name="Oberbeckmann S."/>
            <person name="Bunk B."/>
            <person name="Jeske O."/>
            <person name="Meyerdierks A."/>
            <person name="Storesund J.E."/>
            <person name="Kallscheuer N."/>
            <person name="Luecker S."/>
            <person name="Lage O.M."/>
            <person name="Pohl T."/>
            <person name="Merkel B.J."/>
            <person name="Hornburger P."/>
            <person name="Mueller R.-W."/>
            <person name="Bruemmer F."/>
            <person name="Labrenz M."/>
            <person name="Spormann A.M."/>
            <person name="Op Den Camp H."/>
            <person name="Overmann J."/>
            <person name="Amann R."/>
            <person name="Jetten M.S.M."/>
            <person name="Mascher T."/>
            <person name="Medema M.H."/>
            <person name="Devos D.P."/>
            <person name="Kaster A.-K."/>
            <person name="Ovreas L."/>
            <person name="Rohde M."/>
            <person name="Galperin M.Y."/>
            <person name="Jogler C."/>
        </authorList>
    </citation>
    <scope>NUCLEOTIDE SEQUENCE [LARGE SCALE GENOMIC DNA]</scope>
    <source>
        <strain evidence="5 6">Pla100</strain>
    </source>
</reference>
<dbReference type="Gene3D" id="1.10.510.10">
    <property type="entry name" value="Transferase(Phosphotransferase) domain 1"/>
    <property type="match status" value="1"/>
</dbReference>
<dbReference type="RefSeq" id="WP_146576928.1">
    <property type="nucleotide sequence ID" value="NZ_SJPM01000002.1"/>
</dbReference>
<dbReference type="Pfam" id="PF13424">
    <property type="entry name" value="TPR_12"/>
    <property type="match status" value="1"/>
</dbReference>
<evidence type="ECO:0000256" key="1">
    <source>
        <dbReference type="ARBA" id="ARBA00022741"/>
    </source>
</evidence>
<sequence>MNEVESLLDEFESAWIAGKPVSIDQFMRQLIDGNAQRLSVVDRDELLAELVRLEFEYRYNADPQSPPVVEEYLRRFPQLQESSIAVDLAEDARRLSRRHSAAEATDPMHTIVTATRPTSTNSAFNLLSGQKLPTEEIGTSQSLPGSLADLQFDDLWAGLHPRFRREAVLGEGSFGVVHRAFDTQLQRHVAIKTLHPILAADPERRGALVEEARRVAQFDHPNLVTVYDVVDGDHPSDDQARNADQQGLRGGVHLVMQLVDGLPMDSWWAQTQSAPSPLDSTEADYRVLASLMAQVSRAVHHAHLAGCIHCDLKPQNILVDRRGNPTVLDFGLSIRRSEQGSLAGRIFGTPAYMSPEQTWGENHHLDGRSDIWSLGAILYRLLTGRLPFEAASTPAILESIQTRVVTPPGQWSDQVPDKLSRICLRCLSKRIEDRYETAAQLASDLQSYADENISRTLHPGGRSQSSYLKNCPFTETDLVGRDELIESAVAMLTRSKERLLTLTGSGGIGKTQTAVAIVHRLDQSPSKPTDQDSSSQVVDEPLAKTANLGDILWVDTANATTGEQFAAAVLAGLGVAQQPDEPSSQRVEQSIAVRGPLMCVLDNVEQVIDEAAALVQRWLVANPDLRLIVTSQLPLQIANERVIVLPPLSTAPPSDDVDGLDGFDDQSSELFVRRAKAASPSFQVDASGRQTIRQIGELLDGNPLAIELAASRVGVLTLDDLLRRLTRSFGVLKNRRADRPDRHQSLTHVVGWSIDLLTSTQTEALRRLALWPAPIPMSIAEGLLESDFNEESNPAIGDDEDSLDVLDELRRRSLLRFRSDDEVMHVHADNTIRRYLSERIDPVHRREVAFAMLTQLSDYVKSNDGMSSHAAIDRQHLATNLSIAVAWLDESECNSDMAVEAILLADRLAADQLDSRLRIDRIESVQPHDESFHQAEWTFRLADARRLAGQTDEAESLCRRQLSRAERQPESDTAKDLRAITALGEIAIDTRKLLARILFRTGRTTESVRLLEQVVSLDQDVDARLNLEPSWQLDVILELIEYERRLGHFERAESWLTRGNAIAETLPGAVAMRTGLIIQEGKLALQRGRINESRNYFDQAVQSCTTLNREPEYLQQALLGRAAAAAETGDFDAAELDYDRCERISRRLGDLPTLAQSLNNRALAADDSGDPARAHELLQQAYEIYRNLGDRVGIAICRCAQASAQLSMNQPQLAIELLNRTEVTDHLPGESIHQAIRHGDLGVAYQQTGDLDRAKQSLSQCLAELDRLNIESSAERLIYQVPYFAILDQQGQADASLRQQVTDLVNHWRSQPHLRKRVDQTIQSFEGK</sequence>
<dbReference type="InterPro" id="IPR019734">
    <property type="entry name" value="TPR_rpt"/>
</dbReference>
<dbReference type="PANTHER" id="PTHR47691">
    <property type="entry name" value="REGULATOR-RELATED"/>
    <property type="match status" value="1"/>
</dbReference>
<protein>
    <submittedName>
        <fullName evidence="5">Serine/threonine-protein kinase Pkn1</fullName>
        <ecNumber evidence="5">2.7.11.1</ecNumber>
    </submittedName>
</protein>
<dbReference type="SMART" id="SM00028">
    <property type="entry name" value="TPR"/>
    <property type="match status" value="6"/>
</dbReference>
<dbReference type="SMART" id="SM00220">
    <property type="entry name" value="S_TKc"/>
    <property type="match status" value="1"/>
</dbReference>
<dbReference type="InterPro" id="IPR011990">
    <property type="entry name" value="TPR-like_helical_dom_sf"/>
</dbReference>
<dbReference type="GO" id="GO:0004674">
    <property type="term" value="F:protein serine/threonine kinase activity"/>
    <property type="evidence" value="ECO:0007669"/>
    <property type="project" value="UniProtKB-EC"/>
</dbReference>
<dbReference type="Pfam" id="PF00069">
    <property type="entry name" value="Pkinase"/>
    <property type="match status" value="1"/>
</dbReference>